<dbReference type="InterPro" id="IPR002035">
    <property type="entry name" value="VWF_A"/>
</dbReference>
<dbReference type="Pfam" id="PF15616">
    <property type="entry name" value="TerY_C"/>
    <property type="match status" value="1"/>
</dbReference>
<evidence type="ECO:0000313" key="3">
    <source>
        <dbReference type="Proteomes" id="UP000509684"/>
    </source>
</evidence>
<dbReference type="SMART" id="SM00327">
    <property type="entry name" value="VWA"/>
    <property type="match status" value="1"/>
</dbReference>
<dbReference type="InterPro" id="IPR028274">
    <property type="entry name" value="TerY-C"/>
</dbReference>
<dbReference type="AlphaFoldDB" id="A0A7D5N974"/>
<dbReference type="EMBL" id="CP058708">
    <property type="protein sequence ID" value="QLH49306.1"/>
    <property type="molecule type" value="Genomic_DNA"/>
</dbReference>
<proteinExistence type="predicted"/>
<gene>
    <name evidence="2" type="ORF">HWD57_05535</name>
</gene>
<feature type="domain" description="VWFA" evidence="1">
    <location>
        <begin position="6"/>
        <end position="180"/>
    </location>
</feature>
<dbReference type="Pfam" id="PF00092">
    <property type="entry name" value="VWA"/>
    <property type="match status" value="1"/>
</dbReference>
<sequence>MSRRLPVFFLLDVSESMAGDNLQKMEDGLGMIVRSLRQDPHALETVHISVVAFAGIARTIAPLMDLVSFYPPKLPIGSGTSLGAGLNALMAEIDRTVVRTTADRKGDWKPIVYLFTDGKPTDVADAAIERWQRTYARKAHLIAVGLGRYADLAVLRRLTETVLLFEDSREDDFAKFVKWVTASVTSQSRSVGDSESGAVPIAVLDESILSLAKTPAAQSIIGDRDCVVIVGRCQRARKPYLMKFDRVSQQVETRDFALQANRYDLTGCHPIDESYFEWSAPARSNLTVNTSDLFGIPGCPYCGNPSAFAQCGCGNLMCVSGPGEAVCPWCEKTVNFYASTQEDEGFDVRRGRG</sequence>
<dbReference type="Gene3D" id="3.40.50.410">
    <property type="entry name" value="von Willebrand factor, type A domain"/>
    <property type="match status" value="1"/>
</dbReference>
<dbReference type="Proteomes" id="UP000509684">
    <property type="component" value="Chromosome"/>
</dbReference>
<name>A0A7D5N974_9PROT</name>
<accession>A0A7D5N974</accession>
<dbReference type="KEGG" id="acog:HWD57_05535"/>
<evidence type="ECO:0000313" key="2">
    <source>
        <dbReference type="EMBL" id="QLH49306.1"/>
    </source>
</evidence>
<dbReference type="SUPFAM" id="SSF53300">
    <property type="entry name" value="vWA-like"/>
    <property type="match status" value="1"/>
</dbReference>
<dbReference type="InterPro" id="IPR036465">
    <property type="entry name" value="vWFA_dom_sf"/>
</dbReference>
<reference evidence="2 3" key="1">
    <citation type="journal article" date="2019" name="Microbiome">
        <title>Annotated bacterial chromosomes from frame-shift-corrected long-read metagenomic data.</title>
        <authorList>
            <person name="Arumugam K."/>
            <person name="Bagci C."/>
            <person name="Bessarab I."/>
            <person name="Beier S."/>
            <person name="Buchfink B."/>
            <person name="Gorska A."/>
            <person name="Qiu G."/>
            <person name="Huson D.H."/>
            <person name="Williams R.B.H."/>
        </authorList>
    </citation>
    <scope>NUCLEOTIDE SEQUENCE [LARGE SCALE GENOMIC DNA]</scope>
    <source>
        <strain evidence="2">SSA1</strain>
    </source>
</reference>
<dbReference type="PROSITE" id="PS50234">
    <property type="entry name" value="VWFA"/>
    <property type="match status" value="1"/>
</dbReference>
<protein>
    <submittedName>
        <fullName evidence="2">VWA domain-containing protein</fullName>
    </submittedName>
</protein>
<organism evidence="2 3">
    <name type="scientific">Candidatus Accumulibacter cognatus</name>
    <dbReference type="NCBI Taxonomy" id="2954383"/>
    <lineage>
        <taxon>Bacteria</taxon>
        <taxon>Pseudomonadati</taxon>
        <taxon>Pseudomonadota</taxon>
        <taxon>Betaproteobacteria</taxon>
        <taxon>Candidatus Accumulibacter</taxon>
    </lineage>
</organism>
<evidence type="ECO:0000259" key="1">
    <source>
        <dbReference type="PROSITE" id="PS50234"/>
    </source>
</evidence>